<dbReference type="GO" id="GO:0005524">
    <property type="term" value="F:ATP binding"/>
    <property type="evidence" value="ECO:0007669"/>
    <property type="project" value="UniProtKB-KW"/>
</dbReference>
<dbReference type="GO" id="GO:0015421">
    <property type="term" value="F:ABC-type oligopeptide transporter activity"/>
    <property type="evidence" value="ECO:0007669"/>
    <property type="project" value="TreeGrafter"/>
</dbReference>
<dbReference type="InterPro" id="IPR027417">
    <property type="entry name" value="P-loop_NTPase"/>
</dbReference>
<dbReference type="PANTHER" id="PTHR43394:SF1">
    <property type="entry name" value="ATP-BINDING CASSETTE SUB-FAMILY B MEMBER 10, MITOCHONDRIAL"/>
    <property type="match status" value="1"/>
</dbReference>
<dbReference type="SMART" id="SM00382">
    <property type="entry name" value="AAA"/>
    <property type="match status" value="1"/>
</dbReference>
<evidence type="ECO:0000256" key="4">
    <source>
        <dbReference type="ARBA" id="ARBA00022840"/>
    </source>
</evidence>
<dbReference type="Gene3D" id="1.20.1560.10">
    <property type="entry name" value="ABC transporter type 1, transmembrane domain"/>
    <property type="match status" value="1"/>
</dbReference>
<keyword evidence="4 7" id="KW-0067">ATP-binding</keyword>
<organism evidence="7 8">
    <name type="scientific">Photobacterium damsela subsp. piscicida</name>
    <name type="common">Pasteurella piscicida</name>
    <dbReference type="NCBI Taxonomy" id="38294"/>
    <lineage>
        <taxon>Bacteria</taxon>
        <taxon>Pseudomonadati</taxon>
        <taxon>Pseudomonadota</taxon>
        <taxon>Gammaproteobacteria</taxon>
        <taxon>Vibrionales</taxon>
        <taxon>Vibrionaceae</taxon>
        <taxon>Photobacterium</taxon>
    </lineage>
</organism>
<dbReference type="InterPro" id="IPR011527">
    <property type="entry name" value="ABC1_TM_dom"/>
</dbReference>
<dbReference type="AlphaFoldDB" id="A0A5F0YLI3"/>
<evidence type="ECO:0000256" key="5">
    <source>
        <dbReference type="ARBA" id="ARBA00022989"/>
    </source>
</evidence>
<evidence type="ECO:0000256" key="6">
    <source>
        <dbReference type="ARBA" id="ARBA00023136"/>
    </source>
</evidence>
<dbReference type="Pfam" id="PF00005">
    <property type="entry name" value="ABC_tran"/>
    <property type="match status" value="1"/>
</dbReference>
<keyword evidence="7" id="KW-0614">Plasmid</keyword>
<dbReference type="CDD" id="cd03228">
    <property type="entry name" value="ABCC_MRP_Like"/>
    <property type="match status" value="1"/>
</dbReference>
<sequence>MLLSKEMNRGAAFKAMLQSEQRQVAFSLASAVAASLVEVVPWFCLLLSLDAIASGESPASYLIVFVVALLVRYGLYVFAVWQAHLAAYHIIQKTRQHIVRALAEMNIEQLRSQKRGDIEKRLSDDCQSLEPLIAHHGTDVINGLLMPVLLTILMAYIDWRLALIALLPLPVALAVQITLMSGFQHRQEKYMKIVADMHQAQMEFLRSIGVMKLFSVDADSYRTLSRTIRSHNKIVTGYTRIMVGAWVTFVTLAQASLMLVVPAAIALVEMGQLSLVELVMVVCISAGILKPWLDLTQVFSQIQQSFVAIDHLLPFFSTRQAVAPIYDKPLTSLSCHRLTLSRADNLLLADVSVEFLPGERVTIEGESGAGKSSWLATLNGALLPDSGEWQINDVPMSDWGDEARCRYVATVDQHMVFFSGTLRDNLSMVKHALKDDEIWLLLSLVGLKQLVKDLPCGLDSPIGETQRLFSGGEMQRLAIVRAALAKTPVLILDEATAHLDQICEQTVLEGLRHYHPKQIQLIISHRAGRVQHVDRRLRVEAGEVRENHHD</sequence>
<accession>A0A5F0YLI3</accession>
<proteinExistence type="predicted"/>
<protein>
    <submittedName>
        <fullName evidence="7">ABC transporter ATP-binding protein</fullName>
    </submittedName>
</protein>
<dbReference type="InterPro" id="IPR003593">
    <property type="entry name" value="AAA+_ATPase"/>
</dbReference>
<reference evidence="7 8" key="1">
    <citation type="submission" date="2020-09" db="EMBL/GenBank/DDBJ databases">
        <title>Complete, closed and curated genome sequences of Photobacterium damselae subsp. piscicida isolates from Australia indicate localised evolution and additional plasmid-borne pathogenicity mechanisms.</title>
        <authorList>
            <person name="Baseggio L."/>
            <person name="Silayeva O."/>
            <person name="Buller N."/>
            <person name="Landos M."/>
            <person name="Engelstaedter J."/>
            <person name="Barnes A.C."/>
        </authorList>
    </citation>
    <scope>NUCLEOTIDE SEQUENCE [LARGE SCALE GENOMIC DNA]</scope>
    <source>
        <strain evidence="7 8">AS-16-0540-1</strain>
        <plasmid evidence="7 8">pPHDP70</plasmid>
    </source>
</reference>
<name>A0A5F0YLI3_PHODP</name>
<dbReference type="PROSITE" id="PS00211">
    <property type="entry name" value="ABC_TRANSPORTER_1"/>
    <property type="match status" value="1"/>
</dbReference>
<gene>
    <name evidence="7" type="ORF">IC627_22555</name>
</gene>
<keyword evidence="3" id="KW-0547">Nucleotide-binding</keyword>
<evidence type="ECO:0000256" key="3">
    <source>
        <dbReference type="ARBA" id="ARBA00022741"/>
    </source>
</evidence>
<dbReference type="InterPro" id="IPR039421">
    <property type="entry name" value="Type_1_exporter"/>
</dbReference>
<keyword evidence="6" id="KW-0472">Membrane</keyword>
<keyword evidence="2" id="KW-0812">Transmembrane</keyword>
<dbReference type="Gene3D" id="3.40.50.300">
    <property type="entry name" value="P-loop containing nucleotide triphosphate hydrolases"/>
    <property type="match status" value="1"/>
</dbReference>
<keyword evidence="5" id="KW-1133">Transmembrane helix</keyword>
<dbReference type="InterPro" id="IPR036640">
    <property type="entry name" value="ABC1_TM_sf"/>
</dbReference>
<dbReference type="SUPFAM" id="SSF52540">
    <property type="entry name" value="P-loop containing nucleoside triphosphate hydrolases"/>
    <property type="match status" value="1"/>
</dbReference>
<dbReference type="GO" id="GO:0016887">
    <property type="term" value="F:ATP hydrolysis activity"/>
    <property type="evidence" value="ECO:0007669"/>
    <property type="project" value="InterPro"/>
</dbReference>
<dbReference type="Pfam" id="PF00664">
    <property type="entry name" value="ABC_membrane"/>
    <property type="match status" value="1"/>
</dbReference>
<dbReference type="InterPro" id="IPR017871">
    <property type="entry name" value="ABC_transporter-like_CS"/>
</dbReference>
<dbReference type="GO" id="GO:0005886">
    <property type="term" value="C:plasma membrane"/>
    <property type="evidence" value="ECO:0007669"/>
    <property type="project" value="UniProtKB-SubCell"/>
</dbReference>
<evidence type="ECO:0000256" key="1">
    <source>
        <dbReference type="ARBA" id="ARBA00004651"/>
    </source>
</evidence>
<dbReference type="PROSITE" id="PS50929">
    <property type="entry name" value="ABC_TM1F"/>
    <property type="match status" value="1"/>
</dbReference>
<dbReference type="EMBL" id="CP061857">
    <property type="protein sequence ID" value="QOD59070.1"/>
    <property type="molecule type" value="Genomic_DNA"/>
</dbReference>
<dbReference type="SUPFAM" id="SSF90123">
    <property type="entry name" value="ABC transporter transmembrane region"/>
    <property type="match status" value="1"/>
</dbReference>
<dbReference type="Proteomes" id="UP000516656">
    <property type="component" value="Plasmid pPHDP70"/>
</dbReference>
<dbReference type="InterPro" id="IPR003439">
    <property type="entry name" value="ABC_transporter-like_ATP-bd"/>
</dbReference>
<comment type="subcellular location">
    <subcellularLocation>
        <location evidence="1">Cell membrane</location>
        <topology evidence="1">Multi-pass membrane protein</topology>
    </subcellularLocation>
</comment>
<dbReference type="PANTHER" id="PTHR43394">
    <property type="entry name" value="ATP-DEPENDENT PERMEASE MDL1, MITOCHONDRIAL"/>
    <property type="match status" value="1"/>
</dbReference>
<evidence type="ECO:0000313" key="8">
    <source>
        <dbReference type="Proteomes" id="UP000516656"/>
    </source>
</evidence>
<dbReference type="RefSeq" id="WP_135300368.1">
    <property type="nucleotide sequence ID" value="NZ_CP061864.1"/>
</dbReference>
<geneLocation type="plasmid" evidence="7 8">
    <name>pPHDP70</name>
</geneLocation>
<evidence type="ECO:0000313" key="7">
    <source>
        <dbReference type="EMBL" id="QOD59070.1"/>
    </source>
</evidence>
<evidence type="ECO:0000256" key="2">
    <source>
        <dbReference type="ARBA" id="ARBA00022692"/>
    </source>
</evidence>
<dbReference type="PROSITE" id="PS50893">
    <property type="entry name" value="ABC_TRANSPORTER_2"/>
    <property type="match status" value="1"/>
</dbReference>